<protein>
    <submittedName>
        <fullName evidence="3">Ldh family oxidoreductase</fullName>
    </submittedName>
</protein>
<dbReference type="PANTHER" id="PTHR11091:SF0">
    <property type="entry name" value="MALATE DEHYDROGENASE"/>
    <property type="match status" value="1"/>
</dbReference>
<dbReference type="InterPro" id="IPR003767">
    <property type="entry name" value="Malate/L-lactate_DH-like"/>
</dbReference>
<comment type="similarity">
    <text evidence="1">Belongs to the LDH2/MDH2 oxidoreductase family.</text>
</comment>
<dbReference type="EMBL" id="CP033433">
    <property type="protein sequence ID" value="AYQ75115.1"/>
    <property type="molecule type" value="Genomic_DNA"/>
</dbReference>
<dbReference type="Gene3D" id="3.30.1370.60">
    <property type="entry name" value="Hypothetical oxidoreductase yiak, domain 2"/>
    <property type="match status" value="1"/>
</dbReference>
<evidence type="ECO:0000313" key="4">
    <source>
        <dbReference type="Proteomes" id="UP000269097"/>
    </source>
</evidence>
<dbReference type="Gene3D" id="1.10.1530.10">
    <property type="match status" value="1"/>
</dbReference>
<dbReference type="AlphaFoldDB" id="A0A3G3K3I3"/>
<keyword evidence="2" id="KW-0560">Oxidoreductase</keyword>
<organism evidence="3 4">
    <name type="scientific">Cohnella candidum</name>
    <dbReference type="NCBI Taxonomy" id="2674991"/>
    <lineage>
        <taxon>Bacteria</taxon>
        <taxon>Bacillati</taxon>
        <taxon>Bacillota</taxon>
        <taxon>Bacilli</taxon>
        <taxon>Bacillales</taxon>
        <taxon>Paenibacillaceae</taxon>
        <taxon>Cohnella</taxon>
    </lineage>
</organism>
<dbReference type="RefSeq" id="WP_123043195.1">
    <property type="nucleotide sequence ID" value="NZ_CP033433.1"/>
</dbReference>
<dbReference type="Proteomes" id="UP000269097">
    <property type="component" value="Chromosome"/>
</dbReference>
<sequence>MITVPVDSVRIFIEACLVRLGLEPLHAEISARHMAFADARGTDTHGIMQLPVYARRIRDGGINRSPNPVWEQETDQSAVLNGDHGMGHYSAHLAMEKAIEKARSHTISFVTIRNASHFGAASSYAKMASDAGMIGFVTSNAAALMAATGGTERVLGNNPICFAVPRKDRDPVILDMACSNVAMGKLVMAQNKGESIPLGWALDKNGNPTEDPYEGFQGGGSLVPIAGHKGYGLALIMDILAGVLSGSNYGKNVGRMADSAVPTGIGCSMIVLNLARILPPDLFGERLEDLLGMVLSSGKGANRIYLPGEKGADTARERQASGVPIPEALIAQLAGIADELGIDTQAYGF</sequence>
<dbReference type="PANTHER" id="PTHR11091">
    <property type="entry name" value="OXIDOREDUCTASE-RELATED"/>
    <property type="match status" value="1"/>
</dbReference>
<evidence type="ECO:0000256" key="1">
    <source>
        <dbReference type="ARBA" id="ARBA00006056"/>
    </source>
</evidence>
<evidence type="ECO:0000313" key="3">
    <source>
        <dbReference type="EMBL" id="AYQ75115.1"/>
    </source>
</evidence>
<dbReference type="InterPro" id="IPR043143">
    <property type="entry name" value="Mal/L-sulf/L-lact_DH-like_NADP"/>
</dbReference>
<name>A0A3G3K3I3_9BACL</name>
<evidence type="ECO:0000256" key="2">
    <source>
        <dbReference type="ARBA" id="ARBA00023002"/>
    </source>
</evidence>
<dbReference type="GO" id="GO:0016491">
    <property type="term" value="F:oxidoreductase activity"/>
    <property type="evidence" value="ECO:0007669"/>
    <property type="project" value="UniProtKB-KW"/>
</dbReference>
<reference evidence="3 4" key="1">
    <citation type="submission" date="2018-10" db="EMBL/GenBank/DDBJ databases">
        <title>Genome Sequence of Cohnella sp.</title>
        <authorList>
            <person name="Srinivasan S."/>
            <person name="Kim M.K."/>
        </authorList>
    </citation>
    <scope>NUCLEOTIDE SEQUENCE [LARGE SCALE GENOMIC DNA]</scope>
    <source>
        <strain evidence="3 4">18JY8-7</strain>
    </source>
</reference>
<keyword evidence="4" id="KW-1185">Reference proteome</keyword>
<accession>A0A3G3K3I3</accession>
<gene>
    <name evidence="3" type="ORF">EAV92_22735</name>
</gene>
<dbReference type="Pfam" id="PF02615">
    <property type="entry name" value="Ldh_2"/>
    <property type="match status" value="1"/>
</dbReference>
<dbReference type="SUPFAM" id="SSF89733">
    <property type="entry name" value="L-sulfolactate dehydrogenase-like"/>
    <property type="match status" value="1"/>
</dbReference>
<dbReference type="InterPro" id="IPR036111">
    <property type="entry name" value="Mal/L-sulfo/L-lacto_DH-like_sf"/>
</dbReference>
<proteinExistence type="inferred from homology"/>
<dbReference type="InterPro" id="IPR043144">
    <property type="entry name" value="Mal/L-sulf/L-lact_DH-like_ah"/>
</dbReference>
<dbReference type="KEGG" id="coh:EAV92_22735"/>